<feature type="coiled-coil region" evidence="1">
    <location>
        <begin position="31"/>
        <end position="58"/>
    </location>
</feature>
<evidence type="ECO:0000313" key="3">
    <source>
        <dbReference type="EMBL" id="RHG84727.1"/>
    </source>
</evidence>
<name>A0A414UVY7_MEDGN</name>
<evidence type="ECO:0000256" key="2">
    <source>
        <dbReference type="SAM" id="Phobius"/>
    </source>
</evidence>
<dbReference type="Proteomes" id="UP000283981">
    <property type="component" value="Unassembled WGS sequence"/>
</dbReference>
<dbReference type="AlphaFoldDB" id="A0A414UVY7"/>
<accession>A0A414UVY7</accession>
<evidence type="ECO:0000313" key="4">
    <source>
        <dbReference type="Proteomes" id="UP000283981"/>
    </source>
</evidence>
<keyword evidence="2" id="KW-0812">Transmembrane</keyword>
<keyword evidence="1" id="KW-0175">Coiled coil</keyword>
<comment type="caution">
    <text evidence="3">The sequence shown here is derived from an EMBL/GenBank/DDBJ whole genome shotgun (WGS) entry which is preliminary data.</text>
</comment>
<proteinExistence type="predicted"/>
<dbReference type="RefSeq" id="WP_118207949.1">
    <property type="nucleotide sequence ID" value="NZ_QRIP01000013.1"/>
</dbReference>
<sequence length="120" mass="13893">MCWSRSEGIPGMDSVQEELKRTGKKLDAQSYRIDQMEFNSLKSRLKDLEAEVESLKIKALCLLVICVVISIFASFSVMNIARQYSTIHDYYMDSQRNDRETGRSLDELIQKIEEFDAKTD</sequence>
<feature type="transmembrane region" description="Helical" evidence="2">
    <location>
        <begin position="57"/>
        <end position="78"/>
    </location>
</feature>
<keyword evidence="2" id="KW-1133">Transmembrane helix</keyword>
<dbReference type="EMBL" id="QRIS01000011">
    <property type="protein sequence ID" value="RHG84727.1"/>
    <property type="molecule type" value="Genomic_DNA"/>
</dbReference>
<protein>
    <submittedName>
        <fullName evidence="3">Uncharacterized protein</fullName>
    </submittedName>
</protein>
<keyword evidence="2" id="KW-0472">Membrane</keyword>
<organism evidence="3 4">
    <name type="scientific">Mediterraneibacter gnavus</name>
    <name type="common">Ruminococcus gnavus</name>
    <dbReference type="NCBI Taxonomy" id="33038"/>
    <lineage>
        <taxon>Bacteria</taxon>
        <taxon>Bacillati</taxon>
        <taxon>Bacillota</taxon>
        <taxon>Clostridia</taxon>
        <taxon>Lachnospirales</taxon>
        <taxon>Lachnospiraceae</taxon>
        <taxon>Mediterraneibacter</taxon>
    </lineage>
</organism>
<reference evidence="3 4" key="1">
    <citation type="submission" date="2018-08" db="EMBL/GenBank/DDBJ databases">
        <title>A genome reference for cultivated species of the human gut microbiota.</title>
        <authorList>
            <person name="Zou Y."/>
            <person name="Xue W."/>
            <person name="Luo G."/>
        </authorList>
    </citation>
    <scope>NUCLEOTIDE SEQUENCE [LARGE SCALE GENOMIC DNA]</scope>
    <source>
        <strain evidence="3 4">AM21-18</strain>
    </source>
</reference>
<evidence type="ECO:0000256" key="1">
    <source>
        <dbReference type="SAM" id="Coils"/>
    </source>
</evidence>
<gene>
    <name evidence="3" type="ORF">DW243_07740</name>
</gene>